<evidence type="ECO:0000259" key="1">
    <source>
        <dbReference type="PROSITE" id="PS51186"/>
    </source>
</evidence>
<reference evidence="2 3" key="1">
    <citation type="journal article" date="2008" name="PLoS ONE">
        <title>Comparative analysis of Acinetobacters: three genomes for three lifestyles.</title>
        <authorList>
            <person name="Vallenet D."/>
            <person name="Nordmann P."/>
            <person name="Barbe V."/>
            <person name="Poirel L."/>
            <person name="Mangenot S."/>
            <person name="Bataille E."/>
            <person name="Dossat C."/>
            <person name="Gas S."/>
            <person name="Kreimeyer A."/>
            <person name="Lenoble P."/>
            <person name="Oztas S."/>
            <person name="Poulain J."/>
            <person name="Segurens B."/>
            <person name="Robert C."/>
            <person name="Abergel C."/>
            <person name="Claverie J.M."/>
            <person name="Raoult D."/>
            <person name="Medigue C."/>
            <person name="Weissenbach J."/>
            <person name="Cruveiller S."/>
        </authorList>
    </citation>
    <scope>NUCLEOTIDE SEQUENCE [LARGE SCALE GENOMIC DNA]</scope>
    <source>
        <strain evidence="2 3">SDF</strain>
    </source>
</reference>
<protein>
    <submittedName>
        <fullName evidence="2">Acetyltransferase, GNAT family</fullName>
    </submittedName>
</protein>
<dbReference type="Gene3D" id="3.40.630.30">
    <property type="match status" value="1"/>
</dbReference>
<dbReference type="InterPro" id="IPR052564">
    <property type="entry name" value="N-acetyltrans/Recomb-assoc"/>
</dbReference>
<proteinExistence type="predicted"/>
<sequence>MKMLIRKAKKDDTDTIVAIIAPYVDQVIANDEGRSRFKSEAIQTIFDREDIHYFVGEIDQQIVGIVAYMEPSHLMHFFIKKTHLKLGLGRQLWDFIEEKIKNENIDIEKITVNSSFYAQDIYEKFGFIVSGDAAEKWGIRFIPMTKYYALASEK</sequence>
<evidence type="ECO:0000313" key="3">
    <source>
        <dbReference type="Proteomes" id="UP000001741"/>
    </source>
</evidence>
<dbReference type="PANTHER" id="PTHR43451:SF1">
    <property type="entry name" value="ACETYLTRANSFERASE"/>
    <property type="match status" value="1"/>
</dbReference>
<dbReference type="PANTHER" id="PTHR43451">
    <property type="entry name" value="ACETYLTRANSFERASE (GNAT) FAMILY PROTEIN"/>
    <property type="match status" value="1"/>
</dbReference>
<name>B0VSC0_ACIBS</name>
<dbReference type="InterPro" id="IPR000182">
    <property type="entry name" value="GNAT_dom"/>
</dbReference>
<dbReference type="EMBL" id="CU468230">
    <property type="protein sequence ID" value="CAP01688.1"/>
    <property type="molecule type" value="Genomic_DNA"/>
</dbReference>
<feature type="domain" description="N-acetyltransferase" evidence="1">
    <location>
        <begin position="3"/>
        <end position="149"/>
    </location>
</feature>
<dbReference type="PROSITE" id="PS51186">
    <property type="entry name" value="GNAT"/>
    <property type="match status" value="1"/>
</dbReference>
<dbReference type="CDD" id="cd04301">
    <property type="entry name" value="NAT_SF"/>
    <property type="match status" value="1"/>
</dbReference>
<dbReference type="InterPro" id="IPR016181">
    <property type="entry name" value="Acyl_CoA_acyltransferase"/>
</dbReference>
<dbReference type="HOGENOM" id="CLU_120448_2_0_6"/>
<gene>
    <name evidence="2" type="ordered locus">ABSDF2375</name>
</gene>
<organism evidence="2 3">
    <name type="scientific">Acinetobacter baumannii (strain SDF)</name>
    <dbReference type="NCBI Taxonomy" id="509170"/>
    <lineage>
        <taxon>Bacteria</taxon>
        <taxon>Pseudomonadati</taxon>
        <taxon>Pseudomonadota</taxon>
        <taxon>Gammaproteobacteria</taxon>
        <taxon>Moraxellales</taxon>
        <taxon>Moraxellaceae</taxon>
        <taxon>Acinetobacter</taxon>
        <taxon>Acinetobacter calcoaceticus/baumannii complex</taxon>
    </lineage>
</organism>
<accession>B0VSC0</accession>
<dbReference type="Pfam" id="PF13673">
    <property type="entry name" value="Acetyltransf_10"/>
    <property type="match status" value="1"/>
</dbReference>
<evidence type="ECO:0000313" key="2">
    <source>
        <dbReference type="EMBL" id="CAP01688.1"/>
    </source>
</evidence>
<dbReference type="KEGG" id="abm:ABSDF2375"/>
<dbReference type="Proteomes" id="UP000001741">
    <property type="component" value="Chromosome"/>
</dbReference>
<dbReference type="GO" id="GO:0016747">
    <property type="term" value="F:acyltransferase activity, transferring groups other than amino-acyl groups"/>
    <property type="evidence" value="ECO:0007669"/>
    <property type="project" value="InterPro"/>
</dbReference>
<dbReference type="BioCyc" id="ABAU509170:GCL9-1939-MONOMER"/>
<dbReference type="AlphaFoldDB" id="B0VSC0"/>
<dbReference type="SUPFAM" id="SSF55729">
    <property type="entry name" value="Acyl-CoA N-acyltransferases (Nat)"/>
    <property type="match status" value="1"/>
</dbReference>